<comment type="catalytic activity">
    <reaction evidence="7">
        <text>aldehydo-D-ribose 5-phosphate + D-glyceraldehyde 3-phosphate + L-glutamine = pyridoxal 5'-phosphate + L-glutamate + phosphate + 3 H2O + H(+)</text>
        <dbReference type="Rhea" id="RHEA:31507"/>
        <dbReference type="ChEBI" id="CHEBI:15377"/>
        <dbReference type="ChEBI" id="CHEBI:15378"/>
        <dbReference type="ChEBI" id="CHEBI:29985"/>
        <dbReference type="ChEBI" id="CHEBI:43474"/>
        <dbReference type="ChEBI" id="CHEBI:58273"/>
        <dbReference type="ChEBI" id="CHEBI:58359"/>
        <dbReference type="ChEBI" id="CHEBI:59776"/>
        <dbReference type="ChEBI" id="CHEBI:597326"/>
        <dbReference type="EC" id="4.3.3.6"/>
    </reaction>
</comment>
<keyword evidence="5" id="KW-0456">Lyase</keyword>
<evidence type="ECO:0000313" key="10">
    <source>
        <dbReference type="EMBL" id="PIA12882.1"/>
    </source>
</evidence>
<proteinExistence type="inferred from homology"/>
<dbReference type="GO" id="GO:0036381">
    <property type="term" value="F:pyridoxal 5'-phosphate synthase (glutamine hydrolysing) activity"/>
    <property type="evidence" value="ECO:0007669"/>
    <property type="project" value="UniProtKB-EC"/>
</dbReference>
<evidence type="ECO:0000256" key="4">
    <source>
        <dbReference type="ARBA" id="ARBA00022898"/>
    </source>
</evidence>
<evidence type="ECO:0000256" key="8">
    <source>
        <dbReference type="PROSITE-ProRule" id="PRU00481"/>
    </source>
</evidence>
<evidence type="ECO:0000259" key="9">
    <source>
        <dbReference type="Pfam" id="PF01680"/>
    </source>
</evidence>
<dbReference type="GO" id="GO:0006520">
    <property type="term" value="P:amino acid metabolic process"/>
    <property type="evidence" value="ECO:0007669"/>
    <property type="project" value="TreeGrafter"/>
</dbReference>
<dbReference type="UniPathway" id="UPA00245"/>
<dbReference type="PROSITE" id="PS51129">
    <property type="entry name" value="PDXS_SNZ_2"/>
    <property type="match status" value="1"/>
</dbReference>
<dbReference type="AlphaFoldDB" id="A0A2G5B1J6"/>
<dbReference type="PANTHER" id="PTHR31829:SF0">
    <property type="entry name" value="PYRIDOXAL 5'-PHOSPHATE SYNTHASE SUBUNIT SNZ1-RELATED"/>
    <property type="match status" value="1"/>
</dbReference>
<evidence type="ECO:0000256" key="6">
    <source>
        <dbReference type="ARBA" id="ARBA00023270"/>
    </source>
</evidence>
<evidence type="ECO:0000313" key="11">
    <source>
        <dbReference type="Proteomes" id="UP000242474"/>
    </source>
</evidence>
<dbReference type="EC" id="4.3.3.6" evidence="3"/>
<organism evidence="10 11">
    <name type="scientific">Coemansia reversa (strain ATCC 12441 / NRRL 1564)</name>
    <dbReference type="NCBI Taxonomy" id="763665"/>
    <lineage>
        <taxon>Eukaryota</taxon>
        <taxon>Fungi</taxon>
        <taxon>Fungi incertae sedis</taxon>
        <taxon>Zoopagomycota</taxon>
        <taxon>Kickxellomycotina</taxon>
        <taxon>Kickxellomycetes</taxon>
        <taxon>Kickxellales</taxon>
        <taxon>Kickxellaceae</taxon>
        <taxon>Coemansia</taxon>
    </lineage>
</organism>
<dbReference type="Pfam" id="PF01680">
    <property type="entry name" value="SOR_SNZ"/>
    <property type="match status" value="1"/>
</dbReference>
<dbReference type="EMBL" id="KZ303560">
    <property type="protein sequence ID" value="PIA12882.1"/>
    <property type="molecule type" value="Genomic_DNA"/>
</dbReference>
<reference evidence="10 11" key="1">
    <citation type="journal article" date="2015" name="Genome Biol. Evol.">
        <title>Phylogenomic analyses indicate that early fungi evolved digesting cell walls of algal ancestors of land plants.</title>
        <authorList>
            <person name="Chang Y."/>
            <person name="Wang S."/>
            <person name="Sekimoto S."/>
            <person name="Aerts A.L."/>
            <person name="Choi C."/>
            <person name="Clum A."/>
            <person name="LaButti K.M."/>
            <person name="Lindquist E.A."/>
            <person name="Yee Ngan C."/>
            <person name="Ohm R.A."/>
            <person name="Salamov A.A."/>
            <person name="Grigoriev I.V."/>
            <person name="Spatafora J.W."/>
            <person name="Berbee M.L."/>
        </authorList>
    </citation>
    <scope>NUCLEOTIDE SEQUENCE [LARGE SCALE GENOMIC DNA]</scope>
    <source>
        <strain evidence="10 11">NRRL 1564</strain>
    </source>
</reference>
<keyword evidence="11" id="KW-1185">Reference proteome</keyword>
<evidence type="ECO:0000256" key="2">
    <source>
        <dbReference type="ARBA" id="ARBA00007281"/>
    </source>
</evidence>
<gene>
    <name evidence="10" type="ORF">COEREDRAFT_50518</name>
</gene>
<evidence type="ECO:0000256" key="3">
    <source>
        <dbReference type="ARBA" id="ARBA00012084"/>
    </source>
</evidence>
<dbReference type="SUPFAM" id="SSF51366">
    <property type="entry name" value="Ribulose-phoshate binding barrel"/>
    <property type="match status" value="1"/>
</dbReference>
<keyword evidence="6" id="KW-0704">Schiff base</keyword>
<dbReference type="OrthoDB" id="1660966at2759"/>
<evidence type="ECO:0000256" key="7">
    <source>
        <dbReference type="ARBA" id="ARBA00047992"/>
    </source>
</evidence>
<dbReference type="Gene3D" id="3.20.20.70">
    <property type="entry name" value="Aldolase class I"/>
    <property type="match status" value="1"/>
</dbReference>
<comment type="pathway">
    <text evidence="1">Cofactor biosynthesis; pyridoxal 5'-phosphate biosynthesis.</text>
</comment>
<dbReference type="STRING" id="763665.A0A2G5B1J6"/>
<keyword evidence="4" id="KW-0663">Pyridoxal phosphate</keyword>
<dbReference type="GO" id="GO:0008615">
    <property type="term" value="P:pyridoxine biosynthetic process"/>
    <property type="evidence" value="ECO:0007669"/>
    <property type="project" value="TreeGrafter"/>
</dbReference>
<dbReference type="GO" id="GO:0042823">
    <property type="term" value="P:pyridoxal phosphate biosynthetic process"/>
    <property type="evidence" value="ECO:0007669"/>
    <property type="project" value="UniProtKB-UniPathway"/>
</dbReference>
<accession>A0A2G5B1J6</accession>
<protein>
    <recommendedName>
        <fullName evidence="3">pyridoxal 5'-phosphate synthase (glutamine hydrolyzing)</fullName>
        <ecNumber evidence="3">4.3.3.6</ecNumber>
    </recommendedName>
</protein>
<comment type="similarity">
    <text evidence="2 8">Belongs to the PdxS/SNZ family.</text>
</comment>
<dbReference type="InterPro" id="IPR013785">
    <property type="entry name" value="Aldolase_TIM"/>
</dbReference>
<feature type="domain" description="PdxS/SNZ N-terminal" evidence="9">
    <location>
        <begin position="15"/>
        <end position="221"/>
    </location>
</feature>
<evidence type="ECO:0000256" key="1">
    <source>
        <dbReference type="ARBA" id="ARBA00004737"/>
    </source>
</evidence>
<dbReference type="InterPro" id="IPR011060">
    <property type="entry name" value="RibuloseP-bd_barrel"/>
</dbReference>
<dbReference type="InterPro" id="IPR001852">
    <property type="entry name" value="PdxS/SNZ"/>
</dbReference>
<dbReference type="InterPro" id="IPR033755">
    <property type="entry name" value="PdxS/SNZ_N"/>
</dbReference>
<dbReference type="Proteomes" id="UP000242474">
    <property type="component" value="Unassembled WGS sequence"/>
</dbReference>
<dbReference type="PANTHER" id="PTHR31829">
    <property type="entry name" value="PYRIDOXAL 5'-PHOSPHATE SYNTHASE SUBUNIT SNZ1-RELATED"/>
    <property type="match status" value="1"/>
</dbReference>
<evidence type="ECO:0000256" key="5">
    <source>
        <dbReference type="ARBA" id="ARBA00023239"/>
    </source>
</evidence>
<name>A0A2G5B1J6_COERN</name>
<sequence length="289" mass="32025">MSRTDSIQERSKRYAIKIELAKMLVGKMIVVVRSPSDAYIAEEFGAGAVVPTKMAYAELRQIHGGMYGPELDVILDVMDRVTIPVIGRVRTGHTSEAMALEAALVNLIEENEFILQAQTEEHISKHSFKIPFIGEAANLKEALQRIAEGVSLIRTSYTNDDETYDVSQTFSAVRKIFEEIDTVANANETLWINFATSNKVSIELVKMVARLKKLPVPFFAAGGISMPVDVAMLMSLGCDGVFISSRVFFTVNPEARLRAIRDAIEGFDDPSVAVTLMDEVEGFGKQYYE</sequence>